<organism evidence="3 4">
    <name type="scientific">Armillaria solidipes</name>
    <dbReference type="NCBI Taxonomy" id="1076256"/>
    <lineage>
        <taxon>Eukaryota</taxon>
        <taxon>Fungi</taxon>
        <taxon>Dikarya</taxon>
        <taxon>Basidiomycota</taxon>
        <taxon>Agaricomycotina</taxon>
        <taxon>Agaricomycetes</taxon>
        <taxon>Agaricomycetidae</taxon>
        <taxon>Agaricales</taxon>
        <taxon>Marasmiineae</taxon>
        <taxon>Physalacriaceae</taxon>
        <taxon>Armillaria</taxon>
    </lineage>
</organism>
<dbReference type="GO" id="GO:0004386">
    <property type="term" value="F:helicase activity"/>
    <property type="evidence" value="ECO:0007669"/>
    <property type="project" value="InterPro"/>
</dbReference>
<dbReference type="STRING" id="1076256.A0A2H3CK65"/>
<keyword evidence="4" id="KW-1185">Reference proteome</keyword>
<dbReference type="InterPro" id="IPR045055">
    <property type="entry name" value="DNA2/NAM7-like"/>
</dbReference>
<dbReference type="Proteomes" id="UP000218334">
    <property type="component" value="Unassembled WGS sequence"/>
</dbReference>
<sequence length="203" mass="22955">MQRLLLDSRIILCTLSMLSNDKISTIVKIVPVETIIFDEASQIEIGGYLPVIHRFASSLRKMVFIGDDKQLPPYGQSDIPDLESVFEKQHLRRKMHFLDTQYRMPTPIGDFISEHVYNKKLKTIHEISSKTCCRFVNVSSGQEKQRSKSWIVSVCAKCIVSTHLRVNSERKGNSSCGQDCEDTAGPQQIVPGDNSIRCAEVCH</sequence>
<dbReference type="Gene3D" id="3.40.50.300">
    <property type="entry name" value="P-loop containing nucleotide triphosphate hydrolases"/>
    <property type="match status" value="1"/>
</dbReference>
<protein>
    <recommendedName>
        <fullName evidence="5">DNA2/NAM7 helicase helicase domain-containing protein</fullName>
    </recommendedName>
</protein>
<evidence type="ECO:0008006" key="5">
    <source>
        <dbReference type="Google" id="ProtNLM"/>
    </source>
</evidence>
<proteinExistence type="predicted"/>
<dbReference type="InterPro" id="IPR041679">
    <property type="entry name" value="DNA2/NAM7-like_C"/>
</dbReference>
<feature type="domain" description="DNA2/NAM7 helicase-like C-terminal" evidence="2">
    <location>
        <begin position="84"/>
        <end position="142"/>
    </location>
</feature>
<dbReference type="PANTHER" id="PTHR10887">
    <property type="entry name" value="DNA2/NAM7 HELICASE FAMILY"/>
    <property type="match status" value="1"/>
</dbReference>
<reference evidence="4" key="1">
    <citation type="journal article" date="2017" name="Nat. Ecol. Evol.">
        <title>Genome expansion and lineage-specific genetic innovations in the forest pathogenic fungi Armillaria.</title>
        <authorList>
            <person name="Sipos G."/>
            <person name="Prasanna A.N."/>
            <person name="Walter M.C."/>
            <person name="O'Connor E."/>
            <person name="Balint B."/>
            <person name="Krizsan K."/>
            <person name="Kiss B."/>
            <person name="Hess J."/>
            <person name="Varga T."/>
            <person name="Slot J."/>
            <person name="Riley R."/>
            <person name="Boka B."/>
            <person name="Rigling D."/>
            <person name="Barry K."/>
            <person name="Lee J."/>
            <person name="Mihaltcheva S."/>
            <person name="LaButti K."/>
            <person name="Lipzen A."/>
            <person name="Waldron R."/>
            <person name="Moloney N.M."/>
            <person name="Sperisen C."/>
            <person name="Kredics L."/>
            <person name="Vagvoelgyi C."/>
            <person name="Patrignani A."/>
            <person name="Fitzpatrick D."/>
            <person name="Nagy I."/>
            <person name="Doyle S."/>
            <person name="Anderson J.B."/>
            <person name="Grigoriev I.V."/>
            <person name="Gueldener U."/>
            <person name="Muensterkoetter M."/>
            <person name="Nagy L.G."/>
        </authorList>
    </citation>
    <scope>NUCLEOTIDE SEQUENCE [LARGE SCALE GENOMIC DNA]</scope>
    <source>
        <strain evidence="4">28-4</strain>
    </source>
</reference>
<dbReference type="AlphaFoldDB" id="A0A2H3CK65"/>
<dbReference type="PANTHER" id="PTHR10887:SF495">
    <property type="entry name" value="HELICASE SENATAXIN ISOFORM X1-RELATED"/>
    <property type="match status" value="1"/>
</dbReference>
<dbReference type="Pfam" id="PF13087">
    <property type="entry name" value="AAA_12"/>
    <property type="match status" value="1"/>
</dbReference>
<dbReference type="SUPFAM" id="SSF52540">
    <property type="entry name" value="P-loop containing nucleoside triphosphate hydrolases"/>
    <property type="match status" value="1"/>
</dbReference>
<evidence type="ECO:0000313" key="3">
    <source>
        <dbReference type="EMBL" id="PBK75706.1"/>
    </source>
</evidence>
<dbReference type="Pfam" id="PF13086">
    <property type="entry name" value="AAA_11"/>
    <property type="match status" value="1"/>
</dbReference>
<name>A0A2H3CK65_9AGAR</name>
<evidence type="ECO:0000259" key="1">
    <source>
        <dbReference type="Pfam" id="PF13086"/>
    </source>
</evidence>
<dbReference type="InterPro" id="IPR027417">
    <property type="entry name" value="P-loop_NTPase"/>
</dbReference>
<dbReference type="EMBL" id="KZ293417">
    <property type="protein sequence ID" value="PBK75706.1"/>
    <property type="molecule type" value="Genomic_DNA"/>
</dbReference>
<feature type="domain" description="DNA2/NAM7 helicase helicase" evidence="1">
    <location>
        <begin position="2"/>
        <end position="74"/>
    </location>
</feature>
<evidence type="ECO:0000313" key="4">
    <source>
        <dbReference type="Proteomes" id="UP000218334"/>
    </source>
</evidence>
<accession>A0A2H3CK65</accession>
<gene>
    <name evidence="3" type="ORF">ARMSODRAFT_403857</name>
</gene>
<dbReference type="InterPro" id="IPR041677">
    <property type="entry name" value="DNA2/NAM7_AAA_11"/>
</dbReference>
<evidence type="ECO:0000259" key="2">
    <source>
        <dbReference type="Pfam" id="PF13087"/>
    </source>
</evidence>